<reference evidence="7" key="1">
    <citation type="journal article" date="2023" name="Mol. Phylogenet. Evol.">
        <title>Genome-scale phylogeny and comparative genomics of the fungal order Sordariales.</title>
        <authorList>
            <person name="Hensen N."/>
            <person name="Bonometti L."/>
            <person name="Westerberg I."/>
            <person name="Brannstrom I.O."/>
            <person name="Guillou S."/>
            <person name="Cros-Aarteil S."/>
            <person name="Calhoun S."/>
            <person name="Haridas S."/>
            <person name="Kuo A."/>
            <person name="Mondo S."/>
            <person name="Pangilinan J."/>
            <person name="Riley R."/>
            <person name="LaButti K."/>
            <person name="Andreopoulos B."/>
            <person name="Lipzen A."/>
            <person name="Chen C."/>
            <person name="Yan M."/>
            <person name="Daum C."/>
            <person name="Ng V."/>
            <person name="Clum A."/>
            <person name="Steindorff A."/>
            <person name="Ohm R.A."/>
            <person name="Martin F."/>
            <person name="Silar P."/>
            <person name="Natvig D.O."/>
            <person name="Lalanne C."/>
            <person name="Gautier V."/>
            <person name="Ament-Velasquez S.L."/>
            <person name="Kruys A."/>
            <person name="Hutchinson M.I."/>
            <person name="Powell A.J."/>
            <person name="Barry K."/>
            <person name="Miller A.N."/>
            <person name="Grigoriev I.V."/>
            <person name="Debuchy R."/>
            <person name="Gladieux P."/>
            <person name="Hiltunen Thoren M."/>
            <person name="Johannesson H."/>
        </authorList>
    </citation>
    <scope>NUCLEOTIDE SEQUENCE</scope>
    <source>
        <strain evidence="7">CBS 508.74</strain>
    </source>
</reference>
<name>A0AAN6YVE0_9PEZI</name>
<dbReference type="PANTHER" id="PTHR12428:SF65">
    <property type="entry name" value="CYTOCHROME C OXIDASE ASSEMBLY PROTEIN COX18, MITOCHONDRIAL"/>
    <property type="match status" value="1"/>
</dbReference>
<evidence type="ECO:0000256" key="2">
    <source>
        <dbReference type="ARBA" id="ARBA00009877"/>
    </source>
</evidence>
<dbReference type="GeneID" id="89935166"/>
<evidence type="ECO:0000256" key="4">
    <source>
        <dbReference type="ARBA" id="ARBA00022989"/>
    </source>
</evidence>
<proteinExistence type="inferred from homology"/>
<dbReference type="RefSeq" id="XP_064673030.1">
    <property type="nucleotide sequence ID" value="XM_064811041.1"/>
</dbReference>
<keyword evidence="3" id="KW-0812">Transmembrane</keyword>
<dbReference type="GO" id="GO:0032977">
    <property type="term" value="F:membrane insertase activity"/>
    <property type="evidence" value="ECO:0007669"/>
    <property type="project" value="InterPro"/>
</dbReference>
<dbReference type="InterPro" id="IPR001708">
    <property type="entry name" value="YidC/ALB3/OXA1/COX18"/>
</dbReference>
<accession>A0AAN6YVE0</accession>
<keyword evidence="5" id="KW-0472">Membrane</keyword>
<dbReference type="AlphaFoldDB" id="A0AAN6YVE0"/>
<dbReference type="Proteomes" id="UP001302812">
    <property type="component" value="Unassembled WGS sequence"/>
</dbReference>
<evidence type="ECO:0000256" key="5">
    <source>
        <dbReference type="ARBA" id="ARBA00023136"/>
    </source>
</evidence>
<evidence type="ECO:0008006" key="9">
    <source>
        <dbReference type="Google" id="ProtNLM"/>
    </source>
</evidence>
<feature type="region of interest" description="Disordered" evidence="6">
    <location>
        <begin position="24"/>
        <end position="51"/>
    </location>
</feature>
<comment type="subcellular location">
    <subcellularLocation>
        <location evidence="1">Membrane</location>
        <topology evidence="1">Multi-pass membrane protein</topology>
    </subcellularLocation>
</comment>
<dbReference type="EMBL" id="MU853334">
    <property type="protein sequence ID" value="KAK4115460.1"/>
    <property type="molecule type" value="Genomic_DNA"/>
</dbReference>
<reference evidence="7" key="2">
    <citation type="submission" date="2023-05" db="EMBL/GenBank/DDBJ databases">
        <authorList>
            <consortium name="Lawrence Berkeley National Laboratory"/>
            <person name="Steindorff A."/>
            <person name="Hensen N."/>
            <person name="Bonometti L."/>
            <person name="Westerberg I."/>
            <person name="Brannstrom I.O."/>
            <person name="Guillou S."/>
            <person name="Cros-Aarteil S."/>
            <person name="Calhoun S."/>
            <person name="Haridas S."/>
            <person name="Kuo A."/>
            <person name="Mondo S."/>
            <person name="Pangilinan J."/>
            <person name="Riley R."/>
            <person name="Labutti K."/>
            <person name="Andreopoulos B."/>
            <person name="Lipzen A."/>
            <person name="Chen C."/>
            <person name="Yanf M."/>
            <person name="Daum C."/>
            <person name="Ng V."/>
            <person name="Clum A."/>
            <person name="Ohm R."/>
            <person name="Martin F."/>
            <person name="Silar P."/>
            <person name="Natvig D."/>
            <person name="Lalanne C."/>
            <person name="Gautier V."/>
            <person name="Ament-Velasquez S.L."/>
            <person name="Kruys A."/>
            <person name="Hutchinson M.I."/>
            <person name="Powell A.J."/>
            <person name="Barry K."/>
            <person name="Miller A.N."/>
            <person name="Grigoriev I.V."/>
            <person name="Debuchy R."/>
            <person name="Gladieux P."/>
            <person name="Thoren M.H."/>
            <person name="Johannesson H."/>
        </authorList>
    </citation>
    <scope>NUCLEOTIDE SEQUENCE</scope>
    <source>
        <strain evidence="7">CBS 508.74</strain>
    </source>
</reference>
<evidence type="ECO:0000256" key="3">
    <source>
        <dbReference type="ARBA" id="ARBA00022692"/>
    </source>
</evidence>
<sequence length="398" mass="43600">MRGPKGTSSAFSSISRRTFLTLATPNPHVTPFPSSRTRSSPKHRPTLPLSNHHQTRSFSLIPILETAITASQTLLSTLHTATCTPWYLTIPLFALVITLPSRLPTTVLARAVAVRRAKLAPLMRAWAARVNHELAKIRLQQQQQQNEMMSTNDIAVWGLKYRAANLAEKKRRFRRWGVQSWKDWVPSLVVFPLWITGIEGLRRMCGGPRGLLGRMVFGNGEAPEGRDEAGVTGAAVQGMGGGEGEIGEALVGSLSGLDPSLATGGCLWFPDLTAADPYHVLPFALSAVLLLNLLRTAHTGMGIRSLFNLAEKNQIVLVQNKWRLRVQRALLMVAVAVGPMTMDLPAALHLYWICSAALTGVQTEIIARLMPMPKTVTPAKRTQAVELVRPTREGTKKP</sequence>
<evidence type="ECO:0000256" key="1">
    <source>
        <dbReference type="ARBA" id="ARBA00004141"/>
    </source>
</evidence>
<evidence type="ECO:0000313" key="7">
    <source>
        <dbReference type="EMBL" id="KAK4115460.1"/>
    </source>
</evidence>
<comment type="similarity">
    <text evidence="2">Belongs to the OXA1/ALB3/YidC family.</text>
</comment>
<dbReference type="GO" id="GO:0032979">
    <property type="term" value="P:protein insertion into mitochondrial inner membrane from matrix"/>
    <property type="evidence" value="ECO:0007669"/>
    <property type="project" value="TreeGrafter"/>
</dbReference>
<dbReference type="GO" id="GO:0033617">
    <property type="term" value="P:mitochondrial respiratory chain complex IV assembly"/>
    <property type="evidence" value="ECO:0007669"/>
    <property type="project" value="TreeGrafter"/>
</dbReference>
<protein>
    <recommendedName>
        <fullName evidence="9">Mitochondrial inner membrane protein COX18</fullName>
    </recommendedName>
</protein>
<keyword evidence="4" id="KW-1133">Transmembrane helix</keyword>
<gene>
    <name evidence="7" type="ORF">N656DRAFT_702678</name>
</gene>
<dbReference type="PANTHER" id="PTHR12428">
    <property type="entry name" value="OXA1"/>
    <property type="match status" value="1"/>
</dbReference>
<evidence type="ECO:0000256" key="6">
    <source>
        <dbReference type="SAM" id="MobiDB-lite"/>
    </source>
</evidence>
<organism evidence="7 8">
    <name type="scientific">Canariomyces notabilis</name>
    <dbReference type="NCBI Taxonomy" id="2074819"/>
    <lineage>
        <taxon>Eukaryota</taxon>
        <taxon>Fungi</taxon>
        <taxon>Dikarya</taxon>
        <taxon>Ascomycota</taxon>
        <taxon>Pezizomycotina</taxon>
        <taxon>Sordariomycetes</taxon>
        <taxon>Sordariomycetidae</taxon>
        <taxon>Sordariales</taxon>
        <taxon>Chaetomiaceae</taxon>
        <taxon>Canariomyces</taxon>
    </lineage>
</organism>
<comment type="caution">
    <text evidence="7">The sequence shown here is derived from an EMBL/GenBank/DDBJ whole genome shotgun (WGS) entry which is preliminary data.</text>
</comment>
<evidence type="ECO:0000313" key="8">
    <source>
        <dbReference type="Proteomes" id="UP001302812"/>
    </source>
</evidence>
<dbReference type="GO" id="GO:0005743">
    <property type="term" value="C:mitochondrial inner membrane"/>
    <property type="evidence" value="ECO:0007669"/>
    <property type="project" value="TreeGrafter"/>
</dbReference>
<keyword evidence="8" id="KW-1185">Reference proteome</keyword>